<protein>
    <recommendedName>
        <fullName evidence="4">Phytocyanin domain-containing protein</fullName>
    </recommendedName>
</protein>
<dbReference type="Proteomes" id="UP000825935">
    <property type="component" value="Chromosome 38"/>
</dbReference>
<evidence type="ECO:0000259" key="4">
    <source>
        <dbReference type="PROSITE" id="PS51485"/>
    </source>
</evidence>
<dbReference type="Pfam" id="PF02298">
    <property type="entry name" value="Cu_bind_like"/>
    <property type="match status" value="1"/>
</dbReference>
<evidence type="ECO:0000313" key="6">
    <source>
        <dbReference type="Proteomes" id="UP000825935"/>
    </source>
</evidence>
<dbReference type="PANTHER" id="PTHR33021">
    <property type="entry name" value="BLUE COPPER PROTEIN"/>
    <property type="match status" value="1"/>
</dbReference>
<sequence length="181" mass="19841">MARLCDLRFAMAVFMLALPPCIATIYTVGGPAGWTTPSRANVNYTEWASNTPFKVGDTLEFNYVYKAHSVLMVIRSDFRYCNKSNPIMSYDHMSGKTMVKLTKPGNYYFIDGVGDHCELGQKFQARVAGEVLAESAPAAEPVASPAIPPAQAEATSLFSRRIPALVITIALVWLSLQESLL</sequence>
<proteinExistence type="predicted"/>
<keyword evidence="3" id="KW-0732">Signal</keyword>
<dbReference type="FunFam" id="2.60.40.420:FF:000034">
    <property type="entry name" value="Cupredoxin superfamily protein"/>
    <property type="match status" value="1"/>
</dbReference>
<evidence type="ECO:0000256" key="2">
    <source>
        <dbReference type="ARBA" id="ARBA00023180"/>
    </source>
</evidence>
<dbReference type="PANTHER" id="PTHR33021:SF339">
    <property type="entry name" value="OS07G0570600 PROTEIN"/>
    <property type="match status" value="1"/>
</dbReference>
<dbReference type="OrthoDB" id="687943at2759"/>
<comment type="caution">
    <text evidence="5">The sequence shown here is derived from an EMBL/GenBank/DDBJ whole genome shotgun (WGS) entry which is preliminary data.</text>
</comment>
<dbReference type="InterPro" id="IPR003245">
    <property type="entry name" value="Phytocyanin_dom"/>
</dbReference>
<keyword evidence="1" id="KW-1015">Disulfide bond</keyword>
<feature type="signal peptide" evidence="3">
    <location>
        <begin position="1"/>
        <end position="23"/>
    </location>
</feature>
<name>A0A8T2Q341_CERRI</name>
<evidence type="ECO:0000256" key="3">
    <source>
        <dbReference type="SAM" id="SignalP"/>
    </source>
</evidence>
<feature type="chain" id="PRO_5035805111" description="Phytocyanin domain-containing protein" evidence="3">
    <location>
        <begin position="24"/>
        <end position="181"/>
    </location>
</feature>
<evidence type="ECO:0000256" key="1">
    <source>
        <dbReference type="ARBA" id="ARBA00023157"/>
    </source>
</evidence>
<keyword evidence="2" id="KW-0325">Glycoprotein</keyword>
<dbReference type="GO" id="GO:0005886">
    <property type="term" value="C:plasma membrane"/>
    <property type="evidence" value="ECO:0007669"/>
    <property type="project" value="TreeGrafter"/>
</dbReference>
<reference evidence="5" key="1">
    <citation type="submission" date="2021-08" db="EMBL/GenBank/DDBJ databases">
        <title>WGS assembly of Ceratopteris richardii.</title>
        <authorList>
            <person name="Marchant D.B."/>
            <person name="Chen G."/>
            <person name="Jenkins J."/>
            <person name="Shu S."/>
            <person name="Leebens-Mack J."/>
            <person name="Grimwood J."/>
            <person name="Schmutz J."/>
            <person name="Soltis P."/>
            <person name="Soltis D."/>
            <person name="Chen Z.-H."/>
        </authorList>
    </citation>
    <scope>NUCLEOTIDE SEQUENCE</scope>
    <source>
        <strain evidence="5">Whitten #5841</strain>
        <tissue evidence="5">Leaf</tissue>
    </source>
</reference>
<gene>
    <name evidence="5" type="ORF">KP509_38G020600</name>
</gene>
<feature type="domain" description="Phytocyanin" evidence="4">
    <location>
        <begin position="24"/>
        <end position="129"/>
    </location>
</feature>
<dbReference type="InterPro" id="IPR008972">
    <property type="entry name" value="Cupredoxin"/>
</dbReference>
<dbReference type="EMBL" id="CM035443">
    <property type="protein sequence ID" value="KAH7278033.1"/>
    <property type="molecule type" value="Genomic_DNA"/>
</dbReference>
<dbReference type="GO" id="GO:0009055">
    <property type="term" value="F:electron transfer activity"/>
    <property type="evidence" value="ECO:0007669"/>
    <property type="project" value="InterPro"/>
</dbReference>
<dbReference type="InterPro" id="IPR039391">
    <property type="entry name" value="Phytocyanin-like"/>
</dbReference>
<accession>A0A8T2Q341</accession>
<dbReference type="Gene3D" id="2.60.40.420">
    <property type="entry name" value="Cupredoxins - blue copper proteins"/>
    <property type="match status" value="1"/>
</dbReference>
<dbReference type="CDD" id="cd04216">
    <property type="entry name" value="Phytocyanin"/>
    <property type="match status" value="1"/>
</dbReference>
<dbReference type="AlphaFoldDB" id="A0A8T2Q341"/>
<evidence type="ECO:0000313" key="5">
    <source>
        <dbReference type="EMBL" id="KAH7278033.1"/>
    </source>
</evidence>
<dbReference type="SUPFAM" id="SSF49503">
    <property type="entry name" value="Cupredoxins"/>
    <property type="match status" value="1"/>
</dbReference>
<organism evidence="5 6">
    <name type="scientific">Ceratopteris richardii</name>
    <name type="common">Triangle waterfern</name>
    <dbReference type="NCBI Taxonomy" id="49495"/>
    <lineage>
        <taxon>Eukaryota</taxon>
        <taxon>Viridiplantae</taxon>
        <taxon>Streptophyta</taxon>
        <taxon>Embryophyta</taxon>
        <taxon>Tracheophyta</taxon>
        <taxon>Polypodiopsida</taxon>
        <taxon>Polypodiidae</taxon>
        <taxon>Polypodiales</taxon>
        <taxon>Pteridineae</taxon>
        <taxon>Pteridaceae</taxon>
        <taxon>Parkerioideae</taxon>
        <taxon>Ceratopteris</taxon>
    </lineage>
</organism>
<dbReference type="PROSITE" id="PS51485">
    <property type="entry name" value="PHYTOCYANIN"/>
    <property type="match status" value="1"/>
</dbReference>
<keyword evidence="6" id="KW-1185">Reference proteome</keyword>